<dbReference type="InterPro" id="IPR009061">
    <property type="entry name" value="DNA-bd_dom_put_sf"/>
</dbReference>
<keyword evidence="4" id="KW-1185">Reference proteome</keyword>
<dbReference type="InterPro" id="IPR000551">
    <property type="entry name" value="MerR-type_HTH_dom"/>
</dbReference>
<dbReference type="CDD" id="cd04766">
    <property type="entry name" value="HTH_HspR"/>
    <property type="match status" value="1"/>
</dbReference>
<evidence type="ECO:0000256" key="1">
    <source>
        <dbReference type="ARBA" id="ARBA00023125"/>
    </source>
</evidence>
<evidence type="ECO:0000313" key="3">
    <source>
        <dbReference type="EMBL" id="MBD9699147.1"/>
    </source>
</evidence>
<feature type="domain" description="HTH merR-type" evidence="2">
    <location>
        <begin position="11"/>
        <end position="80"/>
    </location>
</feature>
<evidence type="ECO:0000313" key="4">
    <source>
        <dbReference type="Proteomes" id="UP000642107"/>
    </source>
</evidence>
<gene>
    <name evidence="3" type="ORF">IGS67_06535</name>
</gene>
<evidence type="ECO:0000259" key="2">
    <source>
        <dbReference type="PROSITE" id="PS50937"/>
    </source>
</evidence>
<dbReference type="SMART" id="SM00422">
    <property type="entry name" value="HTH_MERR"/>
    <property type="match status" value="1"/>
</dbReference>
<sequence>MSVVDAADVPVLPISRAAELADMHPQTLRQYDRLGLVVPSRTVGRGRRYSARDVERLRTIQRLSQDEGINLAGIRRILHLEDQVRVLRGRVEMLATALDPGHRVFTADASGDIVAVPRGKPAPAGRGGTLVVWRPRR</sequence>
<dbReference type="PANTHER" id="PTHR30204">
    <property type="entry name" value="REDOX-CYCLING DRUG-SENSING TRANSCRIPTIONAL ACTIVATOR SOXR"/>
    <property type="match status" value="1"/>
</dbReference>
<name>A0ABR9DS39_9MICO</name>
<dbReference type="PANTHER" id="PTHR30204:SF58">
    <property type="entry name" value="HTH-TYPE TRANSCRIPTIONAL REGULATOR YFMP"/>
    <property type="match status" value="1"/>
</dbReference>
<dbReference type="InterPro" id="IPR047057">
    <property type="entry name" value="MerR_fam"/>
</dbReference>
<dbReference type="SUPFAM" id="SSF46955">
    <property type="entry name" value="Putative DNA-binding domain"/>
    <property type="match status" value="1"/>
</dbReference>
<keyword evidence="1" id="KW-0238">DNA-binding</keyword>
<dbReference type="NCBIfam" id="NF047375">
    <property type="entry name" value="HeatShock_HspR"/>
    <property type="match status" value="1"/>
</dbReference>
<reference evidence="3 4" key="1">
    <citation type="submission" date="2020-09" db="EMBL/GenBank/DDBJ databases">
        <title>Flavimobilis rhizosphaerae sp. nov., isolated from rhizosphere soil of Spartina alterniflora.</title>
        <authorList>
            <person name="Hanqin C."/>
        </authorList>
    </citation>
    <scope>NUCLEOTIDE SEQUENCE [LARGE SCALE GENOMIC DNA]</scope>
    <source>
        <strain evidence="3 4">GY 10621</strain>
    </source>
</reference>
<comment type="caution">
    <text evidence="3">The sequence shown here is derived from an EMBL/GenBank/DDBJ whole genome shotgun (WGS) entry which is preliminary data.</text>
</comment>
<dbReference type="PROSITE" id="PS50937">
    <property type="entry name" value="HTH_MERR_2"/>
    <property type="match status" value="1"/>
</dbReference>
<dbReference type="EMBL" id="JACZDF010000003">
    <property type="protein sequence ID" value="MBD9699147.1"/>
    <property type="molecule type" value="Genomic_DNA"/>
</dbReference>
<proteinExistence type="predicted"/>
<dbReference type="Gene3D" id="1.10.1660.10">
    <property type="match status" value="1"/>
</dbReference>
<dbReference type="Pfam" id="PF13411">
    <property type="entry name" value="MerR_1"/>
    <property type="match status" value="1"/>
</dbReference>
<protein>
    <submittedName>
        <fullName evidence="3">Helix-turn-helix transcriptional regulator</fullName>
    </submittedName>
</protein>
<accession>A0ABR9DS39</accession>
<dbReference type="Proteomes" id="UP000642107">
    <property type="component" value="Unassembled WGS sequence"/>
</dbReference>
<organism evidence="3 4">
    <name type="scientific">Flavimobilis rhizosphaerae</name>
    <dbReference type="NCBI Taxonomy" id="2775421"/>
    <lineage>
        <taxon>Bacteria</taxon>
        <taxon>Bacillati</taxon>
        <taxon>Actinomycetota</taxon>
        <taxon>Actinomycetes</taxon>
        <taxon>Micrococcales</taxon>
        <taxon>Jonesiaceae</taxon>
        <taxon>Flavimobilis</taxon>
    </lineage>
</organism>